<comment type="pathway">
    <text evidence="2">Glycolipid biosynthesis; glycosylphosphatidylinositol-anchor biosynthesis.</text>
</comment>
<keyword evidence="10" id="KW-0325">Glycoprotein</keyword>
<feature type="transmembrane region" description="Helical" evidence="11">
    <location>
        <begin position="574"/>
        <end position="593"/>
    </location>
</feature>
<keyword evidence="9 11" id="KW-0472">Membrane</keyword>
<sequence>MWFLERWNQAVLDKVGLGSRYLICILWLFYMIACSYFLFMRGFLLNREVLPFHASCQVHDSFCSNLINQNSSIPIDNVALLSCLFQNEQEGANNDTVISSQWCPTRKVRVILLVIDALRYDFTVYNSSNNVKPLPYQNKLSVIHHTLLKHPDRSRLFQFVADPPTTTMQRLNGLTTGSLPTFIDIVKNFASSAIVEDNIIDQVRAVNKSIVFMGDDTWTGLYPKQFLRQYAFPSFNTWDLDTVDKGVRKHLIPEVEKKDWDLLIAHFLGVDHCGHRYGPHHLEMKRKLLEINQTISEVMEYVDKDTVLFVIGDHGMTPTGDHGGDSDSELNSALFMYSGSPLYNSSQPLYKVRQIDFVPTLATLLGAPIPFSNLGTTILSVLPSHVQSLLTLWTNVEQITYYIKYYMEHNKQFSSAKLDNIMSNYTELKNKLMQLNTTQDQEKFIVDAHKYLEYVRTMCTNLWTKFDAFSMSRGLLLMFLSLFFIFLIIDGIPGDILIDIFFQHFLFSFKVVVLTNTSLIFLYYHKFIEEVELLIYFLSTIVCIFFLATIIIQNWAHIATHWHQHNQAKSWHNVLVRCFMLFSISGLFSNSYIVEESSVFAFLLISVVFINILYFKVEPLKRFTSNMSLNCRKSTQDRIRIIASSMKFKVCVIACIIMLLIRCSTPYWRCREEQQNCVQYKLQGSTQQCLISAVFLALFIIVARNYLRDTGNLTGYSFNIFFSKYAPSICIVCLGAFWILNSLPSEMKVVFVPKQINHLPIVILATTLLMIVTFFVQPLSVYYARNTSDVSTLDASNYNVNLIIPTIFHQLKEFMLKKNDNVRGYPIVFGLASSYSASFINVMLGFCILASLVLGEMLATSVILMVTCLLCICILNAIIRQQQIVLTNQLFHVSWLVILCWGFSSIYWFYATGHQSTVSSIHWDIIFITRSITNSDIIMPGLVIGLNTFISFAIHALLLPLILVIPFTLHAIFPKFIPLQEKTKEMKQGELVLFANQNLLYSGLFSLVSKYIIFHGFRLFISMVAAAIHCRHLMVWKIFAPKLIFEGAALVCITIPFAMLGFFLIVRITNCMEKFVRKLEDEYS</sequence>
<comment type="subcellular location">
    <subcellularLocation>
        <location evidence="1">Endoplasmic reticulum membrane</location>
        <topology evidence="1">Multi-pass membrane protein</topology>
    </subcellularLocation>
</comment>
<evidence type="ECO:0000313" key="12">
    <source>
        <dbReference type="EMBL" id="CAG6724432.1"/>
    </source>
</evidence>
<dbReference type="EMBL" id="HBUF01367619">
    <property type="protein sequence ID" value="CAG6724431.1"/>
    <property type="molecule type" value="Transcribed_RNA"/>
</dbReference>
<feature type="transmembrane region" description="Helical" evidence="11">
    <location>
        <begin position="533"/>
        <end position="553"/>
    </location>
</feature>
<feature type="transmembrane region" description="Helical" evidence="11">
    <location>
        <begin position="719"/>
        <end position="739"/>
    </location>
</feature>
<comment type="similarity">
    <text evidence="3">Belongs to the PIGG/PIGN/PIGO family. PIGO subfamily.</text>
</comment>
<proteinExistence type="inferred from homology"/>
<dbReference type="InterPro" id="IPR039524">
    <property type="entry name" value="PIGO/GPI13"/>
</dbReference>
<feature type="transmembrane region" description="Helical" evidence="11">
    <location>
        <begin position="759"/>
        <end position="776"/>
    </location>
</feature>
<evidence type="ECO:0000256" key="10">
    <source>
        <dbReference type="ARBA" id="ARBA00023180"/>
    </source>
</evidence>
<dbReference type="EMBL" id="HBUF01367620">
    <property type="protein sequence ID" value="CAG6724432.1"/>
    <property type="molecule type" value="Transcribed_RNA"/>
</dbReference>
<evidence type="ECO:0000256" key="8">
    <source>
        <dbReference type="ARBA" id="ARBA00022989"/>
    </source>
</evidence>
<feature type="transmembrane region" description="Helical" evidence="11">
    <location>
        <begin position="599"/>
        <end position="617"/>
    </location>
</feature>
<keyword evidence="8 11" id="KW-1133">Transmembrane helix</keyword>
<dbReference type="EMBL" id="HBUF01367616">
    <property type="protein sequence ID" value="CAG6724428.1"/>
    <property type="molecule type" value="Transcribed_RNA"/>
</dbReference>
<dbReference type="GO" id="GO:0005789">
    <property type="term" value="C:endoplasmic reticulum membrane"/>
    <property type="evidence" value="ECO:0007669"/>
    <property type="project" value="UniProtKB-SubCell"/>
</dbReference>
<feature type="transmembrane region" description="Helical" evidence="11">
    <location>
        <begin position="890"/>
        <end position="910"/>
    </location>
</feature>
<keyword evidence="4" id="KW-0337">GPI-anchor biosynthesis</keyword>
<name>A0A8D8VKF9_9HEMI</name>
<dbReference type="EMBL" id="HBUF01367622">
    <property type="protein sequence ID" value="CAG6724434.1"/>
    <property type="molecule type" value="Transcribed_RNA"/>
</dbReference>
<dbReference type="CDD" id="cd16023">
    <property type="entry name" value="GPI_EPT_3"/>
    <property type="match status" value="1"/>
</dbReference>
<evidence type="ECO:0000256" key="3">
    <source>
        <dbReference type="ARBA" id="ARBA00008695"/>
    </source>
</evidence>
<dbReference type="GO" id="GO:0051377">
    <property type="term" value="F:mannose-ethanolamine phosphotransferase activity"/>
    <property type="evidence" value="ECO:0007669"/>
    <property type="project" value="InterPro"/>
</dbReference>
<reference evidence="12" key="1">
    <citation type="submission" date="2021-05" db="EMBL/GenBank/DDBJ databases">
        <authorList>
            <person name="Alioto T."/>
            <person name="Alioto T."/>
            <person name="Gomez Garrido J."/>
        </authorList>
    </citation>
    <scope>NUCLEOTIDE SEQUENCE</scope>
</reference>
<dbReference type="InterPro" id="IPR002591">
    <property type="entry name" value="Phosphodiest/P_Trfase"/>
</dbReference>
<feature type="transmembrane region" description="Helical" evidence="11">
    <location>
        <begin position="825"/>
        <end position="852"/>
    </location>
</feature>
<feature type="transmembrane region" description="Helical" evidence="11">
    <location>
        <begin position="474"/>
        <end position="493"/>
    </location>
</feature>
<evidence type="ECO:0000256" key="1">
    <source>
        <dbReference type="ARBA" id="ARBA00004477"/>
    </source>
</evidence>
<evidence type="ECO:0000256" key="2">
    <source>
        <dbReference type="ARBA" id="ARBA00004687"/>
    </source>
</evidence>
<evidence type="ECO:0000256" key="11">
    <source>
        <dbReference type="SAM" id="Phobius"/>
    </source>
</evidence>
<dbReference type="GO" id="GO:0006506">
    <property type="term" value="P:GPI anchor biosynthetic process"/>
    <property type="evidence" value="ECO:0007669"/>
    <property type="project" value="UniProtKB-UniPathway"/>
</dbReference>
<protein>
    <submittedName>
        <fullName evidence="12">GPI ethanolamine phosphate transferase 3</fullName>
    </submittedName>
</protein>
<dbReference type="Pfam" id="PF01663">
    <property type="entry name" value="Phosphodiest"/>
    <property type="match status" value="1"/>
</dbReference>
<evidence type="ECO:0000256" key="5">
    <source>
        <dbReference type="ARBA" id="ARBA00022679"/>
    </source>
</evidence>
<dbReference type="Gene3D" id="3.40.720.10">
    <property type="entry name" value="Alkaline Phosphatase, subunit A"/>
    <property type="match status" value="1"/>
</dbReference>
<accession>A0A8D8VKF9</accession>
<evidence type="ECO:0000256" key="9">
    <source>
        <dbReference type="ARBA" id="ARBA00023136"/>
    </source>
</evidence>
<dbReference type="EMBL" id="HBUF01224321">
    <property type="protein sequence ID" value="CAG6670825.1"/>
    <property type="molecule type" value="Transcribed_RNA"/>
</dbReference>
<keyword evidence="6 11" id="KW-0812">Transmembrane</keyword>
<dbReference type="EMBL" id="HBUF01224322">
    <property type="protein sequence ID" value="CAG6670826.1"/>
    <property type="molecule type" value="Transcribed_RNA"/>
</dbReference>
<dbReference type="EMBL" id="HBUF01367621">
    <property type="protein sequence ID" value="CAG6724433.1"/>
    <property type="molecule type" value="Transcribed_RNA"/>
</dbReference>
<dbReference type="SUPFAM" id="SSF53649">
    <property type="entry name" value="Alkaline phosphatase-like"/>
    <property type="match status" value="1"/>
</dbReference>
<feature type="transmembrane region" description="Helical" evidence="11">
    <location>
        <begin position="858"/>
        <end position="878"/>
    </location>
</feature>
<feature type="transmembrane region" description="Helical" evidence="11">
    <location>
        <begin position="949"/>
        <end position="973"/>
    </location>
</feature>
<dbReference type="AlphaFoldDB" id="A0A8D8VKF9"/>
<organism evidence="12">
    <name type="scientific">Cacopsylla melanoneura</name>
    <dbReference type="NCBI Taxonomy" id="428564"/>
    <lineage>
        <taxon>Eukaryota</taxon>
        <taxon>Metazoa</taxon>
        <taxon>Ecdysozoa</taxon>
        <taxon>Arthropoda</taxon>
        <taxon>Hexapoda</taxon>
        <taxon>Insecta</taxon>
        <taxon>Pterygota</taxon>
        <taxon>Neoptera</taxon>
        <taxon>Paraneoptera</taxon>
        <taxon>Hemiptera</taxon>
        <taxon>Sternorrhyncha</taxon>
        <taxon>Psylloidea</taxon>
        <taxon>Psyllidae</taxon>
        <taxon>Psyllinae</taxon>
        <taxon>Cacopsylla</taxon>
    </lineage>
</organism>
<dbReference type="PANTHER" id="PTHR23071">
    <property type="entry name" value="PHOSPHATIDYLINOSITOL GLYCAN"/>
    <property type="match status" value="1"/>
</dbReference>
<evidence type="ECO:0000256" key="7">
    <source>
        <dbReference type="ARBA" id="ARBA00022824"/>
    </source>
</evidence>
<keyword evidence="7" id="KW-0256">Endoplasmic reticulum</keyword>
<dbReference type="UniPathway" id="UPA00196"/>
<dbReference type="EMBL" id="HBUF01367618">
    <property type="protein sequence ID" value="CAG6724430.1"/>
    <property type="molecule type" value="Transcribed_RNA"/>
</dbReference>
<feature type="transmembrane region" description="Helical" evidence="11">
    <location>
        <begin position="638"/>
        <end position="661"/>
    </location>
</feature>
<keyword evidence="5 12" id="KW-0808">Transferase</keyword>
<dbReference type="EMBL" id="HBUF01367617">
    <property type="protein sequence ID" value="CAG6724429.1"/>
    <property type="molecule type" value="Transcribed_RNA"/>
</dbReference>
<dbReference type="InterPro" id="IPR037675">
    <property type="entry name" value="PIG-O_N"/>
</dbReference>
<feature type="transmembrane region" description="Helical" evidence="11">
    <location>
        <begin position="690"/>
        <end position="707"/>
    </location>
</feature>
<dbReference type="InterPro" id="IPR017850">
    <property type="entry name" value="Alkaline_phosphatase_core_sf"/>
</dbReference>
<dbReference type="PANTHER" id="PTHR23071:SF1">
    <property type="entry name" value="GPI ETHANOLAMINE PHOSPHATE TRANSFERASE 3"/>
    <property type="match status" value="1"/>
</dbReference>
<feature type="transmembrane region" description="Helical" evidence="11">
    <location>
        <begin position="505"/>
        <end position="527"/>
    </location>
</feature>
<evidence type="ECO:0000256" key="6">
    <source>
        <dbReference type="ARBA" id="ARBA00022692"/>
    </source>
</evidence>
<feature type="transmembrane region" description="Helical" evidence="11">
    <location>
        <begin position="993"/>
        <end position="1013"/>
    </location>
</feature>
<feature type="transmembrane region" description="Helical" evidence="11">
    <location>
        <begin position="1043"/>
        <end position="1066"/>
    </location>
</feature>
<feature type="transmembrane region" description="Helical" evidence="11">
    <location>
        <begin position="21"/>
        <end position="39"/>
    </location>
</feature>
<evidence type="ECO:0000256" key="4">
    <source>
        <dbReference type="ARBA" id="ARBA00022502"/>
    </source>
</evidence>